<dbReference type="PANTHER" id="PTHR46168:SF9">
    <property type="entry name" value="ARMADILLO REPEAT ONLY 2"/>
    <property type="match status" value="1"/>
</dbReference>
<reference evidence="1 2" key="1">
    <citation type="submission" date="2018-10" db="EMBL/GenBank/DDBJ databases">
        <title>A high-quality apple genome assembly.</title>
        <authorList>
            <person name="Hu J."/>
        </authorList>
    </citation>
    <scope>NUCLEOTIDE SEQUENCE [LARGE SCALE GENOMIC DNA]</scope>
    <source>
        <strain evidence="2">cv. HFTH1</strain>
        <tissue evidence="1">Young leaf</tissue>
    </source>
</reference>
<comment type="caution">
    <text evidence="1">The sequence shown here is derived from an EMBL/GenBank/DDBJ whole genome shotgun (WGS) entry which is preliminary data.</text>
</comment>
<dbReference type="EMBL" id="RDQH01000328">
    <property type="protein sequence ID" value="RXI07428.1"/>
    <property type="molecule type" value="Genomic_DNA"/>
</dbReference>
<dbReference type="Proteomes" id="UP000290289">
    <property type="component" value="Chromosome 2"/>
</dbReference>
<evidence type="ECO:0000313" key="1">
    <source>
        <dbReference type="EMBL" id="RXI07428.1"/>
    </source>
</evidence>
<accession>A0A498KI99</accession>
<sequence>MKNSYAHIIIKIINHFNITCFVPHGINPLRLRDMLMQLENVIGDVSWLTILLSSVNSEDMDWSQLNHVSREPLLFLIWEKIALLADTRNSFQVRSEAAATLGEISRHDCEHSIIEEGGVEPLLKFVGEGPIESQENAVRTLGSPGHAWESVERVILADACKVCAIILREGPMKVQAAVAWAVSEIAARHPKCRDVFVRHDVVYWLLSHLAFETVEVDSNHATSKTNSNVNGNEDPATKAEMKAMATRALAKLAKGNSAIVPSIAESSVLLILAKRVPKMFNCNMEITAVAEEDAELRTSALYRNSPARKSIVDQLVIKITDEKEDPELLIPCIKAVGNLATTFEATDTRMIVDPLLRLLHETNNFVTKNACIALTKFACTSNYFHVEVSKAIIIAGAATQLIRLFYFGHWNVQLHALVLICYIAIHVPGSEELAQAKVLAVLKWAPKHHYFTDHEKLNKLFYAALDVPENEVAEAEACVHATYGWELQRSYMTPAETLYTLLHKATSTSDLYHFQSSKRC</sequence>
<proteinExistence type="predicted"/>
<name>A0A498KI99_MALDO</name>
<evidence type="ECO:0000313" key="2">
    <source>
        <dbReference type="Proteomes" id="UP000290289"/>
    </source>
</evidence>
<dbReference type="InterPro" id="IPR016024">
    <property type="entry name" value="ARM-type_fold"/>
</dbReference>
<protein>
    <recommendedName>
        <fullName evidence="3">Clathrin/coatomer adaptor adaptin-like N-terminal domain-containing protein</fullName>
    </recommendedName>
</protein>
<keyword evidence="2" id="KW-1185">Reference proteome</keyword>
<dbReference type="InterPro" id="IPR011989">
    <property type="entry name" value="ARM-like"/>
</dbReference>
<dbReference type="Gene3D" id="1.25.10.10">
    <property type="entry name" value="Leucine-rich Repeat Variant"/>
    <property type="match status" value="2"/>
</dbReference>
<gene>
    <name evidence="1" type="ORF">DVH24_026564</name>
</gene>
<organism evidence="1 2">
    <name type="scientific">Malus domestica</name>
    <name type="common">Apple</name>
    <name type="synonym">Pyrus malus</name>
    <dbReference type="NCBI Taxonomy" id="3750"/>
    <lineage>
        <taxon>Eukaryota</taxon>
        <taxon>Viridiplantae</taxon>
        <taxon>Streptophyta</taxon>
        <taxon>Embryophyta</taxon>
        <taxon>Tracheophyta</taxon>
        <taxon>Spermatophyta</taxon>
        <taxon>Magnoliopsida</taxon>
        <taxon>eudicotyledons</taxon>
        <taxon>Gunneridae</taxon>
        <taxon>Pentapetalae</taxon>
        <taxon>rosids</taxon>
        <taxon>fabids</taxon>
        <taxon>Rosales</taxon>
        <taxon>Rosaceae</taxon>
        <taxon>Amygdaloideae</taxon>
        <taxon>Maleae</taxon>
        <taxon>Malus</taxon>
    </lineage>
</organism>
<dbReference type="PANTHER" id="PTHR46168">
    <property type="entry name" value="ARMADILLO REPEAT ONLY 4"/>
    <property type="match status" value="1"/>
</dbReference>
<evidence type="ECO:0008006" key="3">
    <source>
        <dbReference type="Google" id="ProtNLM"/>
    </source>
</evidence>
<dbReference type="SUPFAM" id="SSF48371">
    <property type="entry name" value="ARM repeat"/>
    <property type="match status" value="1"/>
</dbReference>
<dbReference type="AlphaFoldDB" id="A0A498KI99"/>